<evidence type="ECO:0000259" key="8">
    <source>
        <dbReference type="PROSITE" id="PS51349"/>
    </source>
</evidence>
<dbReference type="InterPro" id="IPR012133">
    <property type="entry name" value="Alpha-hydoxy_acid_DH_FMN"/>
</dbReference>
<evidence type="ECO:0000313" key="9">
    <source>
        <dbReference type="EMBL" id="MCT8973725.1"/>
    </source>
</evidence>
<dbReference type="EMBL" id="JALIDZ010000008">
    <property type="protein sequence ID" value="MCT8973725.1"/>
    <property type="molecule type" value="Genomic_DNA"/>
</dbReference>
<dbReference type="GO" id="GO:0005886">
    <property type="term" value="C:plasma membrane"/>
    <property type="evidence" value="ECO:0007669"/>
    <property type="project" value="TreeGrafter"/>
</dbReference>
<feature type="binding site" evidence="7">
    <location>
        <position position="287"/>
    </location>
    <ligand>
        <name>glyoxylate</name>
        <dbReference type="ChEBI" id="CHEBI:36655"/>
    </ligand>
</feature>
<dbReference type="InterPro" id="IPR037396">
    <property type="entry name" value="FMN_HAD"/>
</dbReference>
<keyword evidence="2 7" id="KW-0285">Flavoprotein</keyword>
<dbReference type="PANTHER" id="PTHR10578:SF107">
    <property type="entry name" value="2-HYDROXYACID OXIDASE 1"/>
    <property type="match status" value="1"/>
</dbReference>
<dbReference type="Pfam" id="PF01070">
    <property type="entry name" value="FMN_dh"/>
    <property type="match status" value="1"/>
</dbReference>
<feature type="binding site" evidence="7">
    <location>
        <position position="285"/>
    </location>
    <ligand>
        <name>FMN</name>
        <dbReference type="ChEBI" id="CHEBI:58210"/>
    </ligand>
</feature>
<dbReference type="FunFam" id="3.20.20.70:FF:000029">
    <property type="entry name" value="L-lactate dehydrogenase"/>
    <property type="match status" value="1"/>
</dbReference>
<feature type="binding site" evidence="7">
    <location>
        <begin position="89"/>
        <end position="91"/>
    </location>
    <ligand>
        <name>FMN</name>
        <dbReference type="ChEBI" id="CHEBI:58210"/>
    </ligand>
</feature>
<dbReference type="InterPro" id="IPR008259">
    <property type="entry name" value="FMN_hydac_DH_AS"/>
</dbReference>
<dbReference type="GO" id="GO:0009060">
    <property type="term" value="P:aerobic respiration"/>
    <property type="evidence" value="ECO:0007669"/>
    <property type="project" value="TreeGrafter"/>
</dbReference>
<proteinExistence type="inferred from homology"/>
<feature type="binding site" evidence="7">
    <location>
        <begin position="318"/>
        <end position="322"/>
    </location>
    <ligand>
        <name>FMN</name>
        <dbReference type="ChEBI" id="CHEBI:58210"/>
    </ligand>
</feature>
<reference evidence="9 10" key="1">
    <citation type="submission" date="2022-04" db="EMBL/GenBank/DDBJ databases">
        <authorList>
            <person name="Ye Y.-Q."/>
            <person name="Du Z.-J."/>
        </authorList>
    </citation>
    <scope>NUCLEOTIDE SEQUENCE [LARGE SCALE GENOMIC DNA]</scope>
    <source>
        <strain evidence="9 10">A6E488</strain>
    </source>
</reference>
<dbReference type="PROSITE" id="PS00557">
    <property type="entry name" value="FMN_HYDROXY_ACID_DH_1"/>
    <property type="match status" value="1"/>
</dbReference>
<evidence type="ECO:0000256" key="1">
    <source>
        <dbReference type="ARBA" id="ARBA00001917"/>
    </source>
</evidence>
<evidence type="ECO:0000256" key="3">
    <source>
        <dbReference type="ARBA" id="ARBA00022643"/>
    </source>
</evidence>
<keyword evidence="4" id="KW-0560">Oxidoreductase</keyword>
<keyword evidence="3 7" id="KW-0288">FMN</keyword>
<evidence type="ECO:0000256" key="4">
    <source>
        <dbReference type="ARBA" id="ARBA00023002"/>
    </source>
</evidence>
<dbReference type="GO" id="GO:0010181">
    <property type="term" value="F:FMN binding"/>
    <property type="evidence" value="ECO:0007669"/>
    <property type="project" value="InterPro"/>
</dbReference>
<keyword evidence="10" id="KW-1185">Reference proteome</keyword>
<dbReference type="PANTHER" id="PTHR10578">
    <property type="entry name" value="S -2-HYDROXY-ACID OXIDASE-RELATED"/>
    <property type="match status" value="1"/>
</dbReference>
<dbReference type="PIRSF" id="PIRSF000138">
    <property type="entry name" value="Al-hdrx_acd_dh"/>
    <property type="match status" value="1"/>
</dbReference>
<dbReference type="PROSITE" id="PS51349">
    <property type="entry name" value="FMN_HYDROXY_ACID_DH_2"/>
    <property type="match status" value="1"/>
</dbReference>
<dbReference type="Gene3D" id="3.20.20.70">
    <property type="entry name" value="Aldolase class I"/>
    <property type="match status" value="1"/>
</dbReference>
<evidence type="ECO:0000256" key="5">
    <source>
        <dbReference type="ARBA" id="ARBA00024042"/>
    </source>
</evidence>
<feature type="active site" description="Proton acceptor" evidence="6">
    <location>
        <position position="287"/>
    </location>
</feature>
<dbReference type="Proteomes" id="UP001320898">
    <property type="component" value="Unassembled WGS sequence"/>
</dbReference>
<feature type="binding site" evidence="7">
    <location>
        <position position="290"/>
    </location>
    <ligand>
        <name>glyoxylate</name>
        <dbReference type="ChEBI" id="CHEBI:36655"/>
    </ligand>
</feature>
<gene>
    <name evidence="9" type="ORF">MUB46_17815</name>
</gene>
<evidence type="ECO:0000313" key="10">
    <source>
        <dbReference type="Proteomes" id="UP001320898"/>
    </source>
</evidence>
<comment type="caution">
    <text evidence="9">The sequence shown here is derived from an EMBL/GenBank/DDBJ whole genome shotgun (WGS) entry which is preliminary data.</text>
</comment>
<evidence type="ECO:0000256" key="6">
    <source>
        <dbReference type="PIRSR" id="PIRSR000138-1"/>
    </source>
</evidence>
<feature type="binding site" evidence="7">
    <location>
        <position position="167"/>
    </location>
    <ligand>
        <name>glyoxylate</name>
        <dbReference type="ChEBI" id="CHEBI:36655"/>
    </ligand>
</feature>
<feature type="binding site" evidence="7">
    <location>
        <position position="139"/>
    </location>
    <ligand>
        <name>FMN</name>
        <dbReference type="ChEBI" id="CHEBI:58210"/>
    </ligand>
</feature>
<comment type="cofactor">
    <cofactor evidence="1">
        <name>FMN</name>
        <dbReference type="ChEBI" id="CHEBI:58210"/>
    </cofactor>
</comment>
<dbReference type="AlphaFoldDB" id="A0AAW5R0C2"/>
<feature type="binding site" evidence="7">
    <location>
        <begin position="341"/>
        <end position="342"/>
    </location>
    <ligand>
        <name>FMN</name>
        <dbReference type="ChEBI" id="CHEBI:58210"/>
    </ligand>
</feature>
<evidence type="ECO:0000256" key="7">
    <source>
        <dbReference type="PIRSR" id="PIRSR000138-2"/>
    </source>
</evidence>
<name>A0AAW5R0C2_9HYPH</name>
<feature type="binding site" evidence="7">
    <location>
        <position position="141"/>
    </location>
    <ligand>
        <name>glyoxylate</name>
        <dbReference type="ChEBI" id="CHEBI:36655"/>
    </ligand>
</feature>
<feature type="binding site" evidence="7">
    <location>
        <position position="176"/>
    </location>
    <ligand>
        <name>glyoxylate</name>
        <dbReference type="ChEBI" id="CHEBI:36655"/>
    </ligand>
</feature>
<organism evidence="9 10">
    <name type="scientific">Microbaculum marinisediminis</name>
    <dbReference type="NCBI Taxonomy" id="2931392"/>
    <lineage>
        <taxon>Bacteria</taxon>
        <taxon>Pseudomonadati</taxon>
        <taxon>Pseudomonadota</taxon>
        <taxon>Alphaproteobacteria</taxon>
        <taxon>Hyphomicrobiales</taxon>
        <taxon>Tepidamorphaceae</taxon>
        <taxon>Microbaculum</taxon>
    </lineage>
</organism>
<comment type="similarity">
    <text evidence="5">Belongs to the FMN-dependent alpha-hydroxy acid dehydrogenase family.</text>
</comment>
<feature type="domain" description="FMN hydroxy acid dehydrogenase" evidence="8">
    <location>
        <begin position="10"/>
        <end position="392"/>
    </location>
</feature>
<dbReference type="CDD" id="cd02809">
    <property type="entry name" value="alpha_hydroxyacid_oxid_FMN"/>
    <property type="match status" value="1"/>
</dbReference>
<evidence type="ECO:0000256" key="2">
    <source>
        <dbReference type="ARBA" id="ARBA00022630"/>
    </source>
</evidence>
<accession>A0AAW5R0C2</accession>
<dbReference type="InterPro" id="IPR013785">
    <property type="entry name" value="Aldolase_TIM"/>
</dbReference>
<dbReference type="InterPro" id="IPR000262">
    <property type="entry name" value="FMN-dep_DH"/>
</dbReference>
<protein>
    <submittedName>
        <fullName evidence="9">Alpha-hydroxy-acid oxidizing protein</fullName>
    </submittedName>
</protein>
<feature type="binding site" evidence="7">
    <location>
        <position position="36"/>
    </location>
    <ligand>
        <name>glyoxylate</name>
        <dbReference type="ChEBI" id="CHEBI:36655"/>
    </ligand>
</feature>
<sequence length="397" mass="43499">MMSRRHYGGRNLARAVSFADLRRMAQRRLPRFVFEYLEGGAEQEVTLRRNRAVFDDIQLIPRTLVPLDRIDLSTTLLGSPVPLPVAAAPTGFSGLLWRHGDVALARACARMGVPFIQSTVSNARIEDVAAVPGLRHWFQLYVFRSEDFLERLLARAEAAGCEALVLTVDSSIFGNREWDKRNYRSGTDPTLANKIEVLRHPRWLASVPAKGVPSFGNLLEFLPENRRKMVHAANWARDAIDTGLDWDRVGWLRKRWTRPLLIKGLLCADDVAMALAQGADGVVLSNHGGRQLDGAVSPMSVLPAIAEAFAGRLTILVDSGFRRGTDVLKALALGADGVLLGRTLLYGLAAGGEAGAGRAFDILFEETRRAAALSGCRTRSEIVADRLVVPARGDPAY</sequence>
<dbReference type="SUPFAM" id="SSF51395">
    <property type="entry name" value="FMN-linked oxidoreductases"/>
    <property type="match status" value="1"/>
</dbReference>
<dbReference type="RefSeq" id="WP_261617305.1">
    <property type="nucleotide sequence ID" value="NZ_JALIDZ010000008.1"/>
</dbReference>
<dbReference type="GO" id="GO:0004459">
    <property type="term" value="F:L-lactate dehydrogenase (NAD+) activity"/>
    <property type="evidence" value="ECO:0007669"/>
    <property type="project" value="TreeGrafter"/>
</dbReference>
<feature type="binding site" evidence="7">
    <location>
        <position position="263"/>
    </location>
    <ligand>
        <name>glyoxylate</name>
        <dbReference type="ChEBI" id="CHEBI:36655"/>
    </ligand>
</feature>
<feature type="binding site" evidence="7">
    <location>
        <position position="118"/>
    </location>
    <ligand>
        <name>FMN</name>
        <dbReference type="ChEBI" id="CHEBI:58210"/>
    </ligand>
</feature>